<dbReference type="PANTHER" id="PTHR28174">
    <property type="entry name" value="54S RIBOSOMAL PROTEIN L36, MITOCHONDRIAL"/>
    <property type="match status" value="1"/>
</dbReference>
<dbReference type="KEGG" id="som:SOMG_02466"/>
<keyword evidence="1" id="KW-0689">Ribosomal protein</keyword>
<dbReference type="Proteomes" id="UP001212411">
    <property type="component" value="Chromosome 1"/>
</dbReference>
<dbReference type="GO" id="GO:0032543">
    <property type="term" value="P:mitochondrial translation"/>
    <property type="evidence" value="ECO:0007669"/>
    <property type="project" value="InterPro"/>
</dbReference>
<evidence type="ECO:0000313" key="1">
    <source>
        <dbReference type="EMBL" id="WBW72086.1"/>
    </source>
</evidence>
<dbReference type="GO" id="GO:0003735">
    <property type="term" value="F:structural constituent of ribosome"/>
    <property type="evidence" value="ECO:0007669"/>
    <property type="project" value="InterPro"/>
</dbReference>
<keyword evidence="1" id="KW-0687">Ribonucleoprotein</keyword>
<evidence type="ECO:0000313" key="2">
    <source>
        <dbReference type="Proteomes" id="UP001212411"/>
    </source>
</evidence>
<dbReference type="GeneID" id="80875947"/>
<organism evidence="1 2">
    <name type="scientific">Schizosaccharomyces osmophilus</name>
    <dbReference type="NCBI Taxonomy" id="2545709"/>
    <lineage>
        <taxon>Eukaryota</taxon>
        <taxon>Fungi</taxon>
        <taxon>Dikarya</taxon>
        <taxon>Ascomycota</taxon>
        <taxon>Taphrinomycotina</taxon>
        <taxon>Schizosaccharomycetes</taxon>
        <taxon>Schizosaccharomycetales</taxon>
        <taxon>Schizosaccharomycetaceae</taxon>
        <taxon>Schizosaccharomyces</taxon>
    </lineage>
</organism>
<dbReference type="EMBL" id="CP115611">
    <property type="protein sequence ID" value="WBW72086.1"/>
    <property type="molecule type" value="Genomic_DNA"/>
</dbReference>
<sequence>MRPSIVSLSSKMGLTPRPKTAQVFRQRIVLANGASYTINTTLPRPYMVSIKDITNMPLNNPDSYALSSISGQETRRSKFEQRYEGL</sequence>
<dbReference type="InterPro" id="IPR034600">
    <property type="entry name" value="Ribosomal_bL31m"/>
</dbReference>
<dbReference type="GO" id="GO:0005762">
    <property type="term" value="C:mitochondrial large ribosomal subunit"/>
    <property type="evidence" value="ECO:0007669"/>
    <property type="project" value="InterPro"/>
</dbReference>
<name>A0AAE9W9C0_9SCHI</name>
<accession>A0AAE9W9C0</accession>
<dbReference type="RefSeq" id="XP_056036329.1">
    <property type="nucleotide sequence ID" value="XM_056181258.1"/>
</dbReference>
<proteinExistence type="predicted"/>
<dbReference type="AlphaFoldDB" id="A0AAE9W9C0"/>
<dbReference type="Gene3D" id="6.20.130.10">
    <property type="match status" value="1"/>
</dbReference>
<protein>
    <submittedName>
        <fullName evidence="1">Mitochondrial ribosomal protein subunit L31</fullName>
    </submittedName>
</protein>
<reference evidence="1 2" key="1">
    <citation type="journal article" date="2023" name="G3 (Bethesda)">
        <title>A high-quality reference genome for the fission yeast Schizosaccharomyces osmophilus.</title>
        <authorList>
            <person name="Jia G.S."/>
            <person name="Zhang W.C."/>
            <person name="Liang Y."/>
            <person name="Liu X.H."/>
            <person name="Rhind N."/>
            <person name="Pidoux A."/>
            <person name="Brysch-Herzberg M."/>
            <person name="Du L.L."/>
        </authorList>
    </citation>
    <scope>NUCLEOTIDE SEQUENCE [LARGE SCALE GENOMIC DNA]</scope>
    <source>
        <strain evidence="1 2">CBS 15793</strain>
    </source>
</reference>
<gene>
    <name evidence="1" type="primary">tam9</name>
    <name evidence="1" type="ORF">SOMG_02466</name>
</gene>
<dbReference type="PANTHER" id="PTHR28174:SF1">
    <property type="entry name" value="LARGE RIBOSOMAL SUBUNIT PROTEIN BL31M"/>
    <property type="match status" value="1"/>
</dbReference>
<keyword evidence="2" id="KW-1185">Reference proteome</keyword>